<proteinExistence type="inferred from homology"/>
<evidence type="ECO:0000256" key="2">
    <source>
        <dbReference type="SAM" id="Coils"/>
    </source>
</evidence>
<dbReference type="GO" id="GO:0043495">
    <property type="term" value="F:protein-membrane adaptor activity"/>
    <property type="evidence" value="ECO:0007669"/>
    <property type="project" value="TreeGrafter"/>
</dbReference>
<evidence type="ECO:0000313" key="5">
    <source>
        <dbReference type="EMBL" id="KAK7058243.1"/>
    </source>
</evidence>
<evidence type="ECO:0000313" key="6">
    <source>
        <dbReference type="Proteomes" id="UP001383192"/>
    </source>
</evidence>
<reference evidence="5 6" key="1">
    <citation type="submission" date="2024-01" db="EMBL/GenBank/DDBJ databases">
        <title>A draft genome for a cacao thread blight-causing isolate of Paramarasmius palmivorus.</title>
        <authorList>
            <person name="Baruah I.K."/>
            <person name="Bukari Y."/>
            <person name="Amoako-Attah I."/>
            <person name="Meinhardt L.W."/>
            <person name="Bailey B.A."/>
            <person name="Cohen S.P."/>
        </authorList>
    </citation>
    <scope>NUCLEOTIDE SEQUENCE [LARGE SCALE GENOMIC DNA]</scope>
    <source>
        <strain evidence="5 6">GH-12</strain>
    </source>
</reference>
<keyword evidence="6" id="KW-1185">Reference proteome</keyword>
<gene>
    <name evidence="5" type="ORF">VNI00_001874</name>
</gene>
<evidence type="ECO:0000256" key="1">
    <source>
        <dbReference type="ARBA" id="ARBA00005331"/>
    </source>
</evidence>
<dbReference type="PANTHER" id="PTHR19878:SF8">
    <property type="entry name" value="AUTOPHAGY-RELATED 16, ISOFORM F"/>
    <property type="match status" value="1"/>
</dbReference>
<evidence type="ECO:0000259" key="4">
    <source>
        <dbReference type="Pfam" id="PF08614"/>
    </source>
</evidence>
<dbReference type="Gene3D" id="1.20.5.170">
    <property type="match status" value="1"/>
</dbReference>
<feature type="coiled-coil region" evidence="2">
    <location>
        <begin position="129"/>
        <end position="213"/>
    </location>
</feature>
<evidence type="ECO:0000256" key="3">
    <source>
        <dbReference type="SAM" id="MobiDB-lite"/>
    </source>
</evidence>
<dbReference type="Proteomes" id="UP001383192">
    <property type="component" value="Unassembled WGS sequence"/>
</dbReference>
<dbReference type="GO" id="GO:0034045">
    <property type="term" value="C:phagophore assembly site membrane"/>
    <property type="evidence" value="ECO:0007669"/>
    <property type="project" value="TreeGrafter"/>
</dbReference>
<dbReference type="InterPro" id="IPR013923">
    <property type="entry name" value="Autophagy-rel_prot_16_dom"/>
</dbReference>
<comment type="similarity">
    <text evidence="1">Belongs to the ATG16 family.</text>
</comment>
<dbReference type="PANTHER" id="PTHR19878">
    <property type="entry name" value="AUTOPHAGY PROTEIN 16-LIKE"/>
    <property type="match status" value="1"/>
</dbReference>
<sequence length="275" mass="30854">MAEPAWQELIRIRLTERNSRESAFQSIIEQYRRLAQQTKLLKERNSSLLRAVSTVKGNPSSSTVYVAGSADDNPVRAAYIASLESQISSMRDELAGVYKTQGQSTQRLLAMTETLREKEELSRVDAEALRKAKDELAVLRRKVDQHNELMTEKDRTVQILHDEISTLQLELGQIEERNSTLLKDNAKLLQRWLDAKQAEANKMNEANEFYEDMKTRRDAVLNWRDGETSNPPDNASQTSLSVSGNGEGLGSDTSKEKKDGTQSPATKGMDPTPNG</sequence>
<organism evidence="5 6">
    <name type="scientific">Paramarasmius palmivorus</name>
    <dbReference type="NCBI Taxonomy" id="297713"/>
    <lineage>
        <taxon>Eukaryota</taxon>
        <taxon>Fungi</taxon>
        <taxon>Dikarya</taxon>
        <taxon>Basidiomycota</taxon>
        <taxon>Agaricomycotina</taxon>
        <taxon>Agaricomycetes</taxon>
        <taxon>Agaricomycetidae</taxon>
        <taxon>Agaricales</taxon>
        <taxon>Marasmiineae</taxon>
        <taxon>Marasmiaceae</taxon>
        <taxon>Paramarasmius</taxon>
    </lineage>
</organism>
<dbReference type="GO" id="GO:0000045">
    <property type="term" value="P:autophagosome assembly"/>
    <property type="evidence" value="ECO:0007669"/>
    <property type="project" value="InterPro"/>
</dbReference>
<feature type="region of interest" description="Disordered" evidence="3">
    <location>
        <begin position="223"/>
        <end position="275"/>
    </location>
</feature>
<dbReference type="Pfam" id="PF08614">
    <property type="entry name" value="ATG16"/>
    <property type="match status" value="1"/>
</dbReference>
<dbReference type="EMBL" id="JAYKXP010000005">
    <property type="protein sequence ID" value="KAK7058243.1"/>
    <property type="molecule type" value="Genomic_DNA"/>
</dbReference>
<accession>A0AAW0E2D3</accession>
<dbReference type="AlphaFoldDB" id="A0AAW0E2D3"/>
<dbReference type="CDD" id="cd22887">
    <property type="entry name" value="Atg16_CCD"/>
    <property type="match status" value="1"/>
</dbReference>
<feature type="compositionally biased region" description="Polar residues" evidence="3">
    <location>
        <begin position="228"/>
        <end position="244"/>
    </location>
</feature>
<comment type="caution">
    <text evidence="5">The sequence shown here is derived from an EMBL/GenBank/DDBJ whole genome shotgun (WGS) entry which is preliminary data.</text>
</comment>
<dbReference type="GO" id="GO:0034274">
    <property type="term" value="C:Atg12-Atg5-Atg16 complex"/>
    <property type="evidence" value="ECO:0007669"/>
    <property type="project" value="TreeGrafter"/>
</dbReference>
<protein>
    <recommendedName>
        <fullName evidence="4">Autophagy-related protein 16 domain-containing protein</fullName>
    </recommendedName>
</protein>
<name>A0AAW0E2D3_9AGAR</name>
<dbReference type="InterPro" id="IPR045160">
    <property type="entry name" value="ATG16"/>
</dbReference>
<dbReference type="GO" id="GO:0000421">
    <property type="term" value="C:autophagosome membrane"/>
    <property type="evidence" value="ECO:0007669"/>
    <property type="project" value="TreeGrafter"/>
</dbReference>
<keyword evidence="2" id="KW-0175">Coiled coil</keyword>
<feature type="domain" description="Autophagy-related protein 16" evidence="4">
    <location>
        <begin position="11"/>
        <end position="204"/>
    </location>
</feature>